<feature type="chain" id="PRO_5034850007" evidence="1">
    <location>
        <begin position="24"/>
        <end position="203"/>
    </location>
</feature>
<name>A0A8H7CHF6_9AGAR</name>
<gene>
    <name evidence="2" type="ORF">MSAN_02300300</name>
</gene>
<feature type="signal peptide" evidence="1">
    <location>
        <begin position="1"/>
        <end position="23"/>
    </location>
</feature>
<organism evidence="2 3">
    <name type="scientific">Mycena sanguinolenta</name>
    <dbReference type="NCBI Taxonomy" id="230812"/>
    <lineage>
        <taxon>Eukaryota</taxon>
        <taxon>Fungi</taxon>
        <taxon>Dikarya</taxon>
        <taxon>Basidiomycota</taxon>
        <taxon>Agaricomycotina</taxon>
        <taxon>Agaricomycetes</taxon>
        <taxon>Agaricomycetidae</taxon>
        <taxon>Agaricales</taxon>
        <taxon>Marasmiineae</taxon>
        <taxon>Mycenaceae</taxon>
        <taxon>Mycena</taxon>
    </lineage>
</organism>
<dbReference type="OrthoDB" id="3007111at2759"/>
<proteinExistence type="predicted"/>
<comment type="caution">
    <text evidence="2">The sequence shown here is derived from an EMBL/GenBank/DDBJ whole genome shotgun (WGS) entry which is preliminary data.</text>
</comment>
<evidence type="ECO:0000256" key="1">
    <source>
        <dbReference type="SAM" id="SignalP"/>
    </source>
</evidence>
<dbReference type="AlphaFoldDB" id="A0A8H7CHF6"/>
<dbReference type="Proteomes" id="UP000623467">
    <property type="component" value="Unassembled WGS sequence"/>
</dbReference>
<reference evidence="2" key="1">
    <citation type="submission" date="2020-05" db="EMBL/GenBank/DDBJ databases">
        <title>Mycena genomes resolve the evolution of fungal bioluminescence.</title>
        <authorList>
            <person name="Tsai I.J."/>
        </authorList>
    </citation>
    <scope>NUCLEOTIDE SEQUENCE</scope>
    <source>
        <strain evidence="2">160909Yilan</strain>
    </source>
</reference>
<sequence length="203" mass="21289">MFKLVGLILLAAVQLGEFCVAAANPDPLAPGSNFSAALTNLENAAAAFARTDYGGEFPPDIPRLEGIFALVKQCSDSYDAAGIQLAAFAPSLSGGFLSESDAATLNATVPSTLGVILGHLDILQAGKAFFEGVNNNRLLLTMYCHWIGNLFRETDFFLGLLILGAPSPDYASSWTQLQTNAGFQYNILLTANGDGFSCGGSDP</sequence>
<keyword evidence="1" id="KW-0732">Signal</keyword>
<keyword evidence="3" id="KW-1185">Reference proteome</keyword>
<accession>A0A8H7CHF6</accession>
<evidence type="ECO:0000313" key="3">
    <source>
        <dbReference type="Proteomes" id="UP000623467"/>
    </source>
</evidence>
<protein>
    <submittedName>
        <fullName evidence="2">Uncharacterized protein</fullName>
    </submittedName>
</protein>
<dbReference type="EMBL" id="JACAZH010000037">
    <property type="protein sequence ID" value="KAF7336461.1"/>
    <property type="molecule type" value="Genomic_DNA"/>
</dbReference>
<evidence type="ECO:0000313" key="2">
    <source>
        <dbReference type="EMBL" id="KAF7336461.1"/>
    </source>
</evidence>